<evidence type="ECO:0000256" key="1">
    <source>
        <dbReference type="ARBA" id="ARBA00004651"/>
    </source>
</evidence>
<dbReference type="Proteomes" id="UP001194746">
    <property type="component" value="Unassembled WGS sequence"/>
</dbReference>
<dbReference type="GO" id="GO:0015095">
    <property type="term" value="F:magnesium ion transmembrane transporter activity"/>
    <property type="evidence" value="ECO:0007669"/>
    <property type="project" value="TreeGrafter"/>
</dbReference>
<dbReference type="Gene3D" id="1.20.58.340">
    <property type="entry name" value="Magnesium transport protein CorA, transmembrane region"/>
    <property type="match status" value="1"/>
</dbReference>
<dbReference type="PANTHER" id="PTHR46494">
    <property type="entry name" value="CORA FAMILY METAL ION TRANSPORTER (EUROFUNG)"/>
    <property type="match status" value="1"/>
</dbReference>
<evidence type="ECO:0000313" key="7">
    <source>
        <dbReference type="Proteomes" id="UP001194746"/>
    </source>
</evidence>
<accession>A0AAD4GZU8</accession>
<dbReference type="GO" id="GO:0005886">
    <property type="term" value="C:plasma membrane"/>
    <property type="evidence" value="ECO:0007669"/>
    <property type="project" value="UniProtKB-SubCell"/>
</dbReference>
<comment type="subcellular location">
    <subcellularLocation>
        <location evidence="1">Cell membrane</location>
        <topology evidence="1">Multi-pass membrane protein</topology>
    </subcellularLocation>
</comment>
<evidence type="ECO:0000313" key="6">
    <source>
        <dbReference type="EMBL" id="KAF9895331.1"/>
    </source>
</evidence>
<protein>
    <recommendedName>
        <fullName evidence="8">CorA-like Mg2+ transporter family protein</fullName>
    </recommendedName>
</protein>
<evidence type="ECO:0000256" key="3">
    <source>
        <dbReference type="ARBA" id="ARBA00022989"/>
    </source>
</evidence>
<keyword evidence="2 5" id="KW-0812">Transmembrane</keyword>
<feature type="transmembrane region" description="Helical" evidence="5">
    <location>
        <begin position="368"/>
        <end position="388"/>
    </location>
</feature>
<sequence length="415" mass="48046">MPKIQWVETSPAATGGSLKAPVWHLDTSQLATEADFLDGGQQKRSEVGVTRLNEPFDSELVLIFASQKALKHRNGWTPPEDFESILYKDLNGQFFCDYVFDESDDVMRSHLSWTCFKIKLVDDPLTKYQWIQTTVLVKWDIAEQKMQVFFIDLADLSNDPKPDHRFNQPQFIRNNIPKSQKQRMHPFTWHALLAKSCIHLYDVSVWKLRDLVRPVEQKRDHPTNPSTALPQLHDISRHIFHSTETLEVSQNTVRSLIAENQRFQKDYEEWNGKGHRHILDGVSSLLLYLEREMHSQRARSNSLAERLHNEINLAFNLVTLGENNVLKTLGVVSMVYLPGTFVSGIFGTNFFDFNAPSENTWTTSGNFYLYWAVTVPLTVVTFLVWALWHGWAPAMTRWEERRMKKQGVVKRSVTA</sequence>
<keyword evidence="7" id="KW-1185">Reference proteome</keyword>
<dbReference type="InterPro" id="IPR045863">
    <property type="entry name" value="CorA_TM1_TM2"/>
</dbReference>
<dbReference type="PANTHER" id="PTHR46494:SF1">
    <property type="entry name" value="CORA FAMILY METAL ION TRANSPORTER (EUROFUNG)"/>
    <property type="match status" value="1"/>
</dbReference>
<dbReference type="InterPro" id="IPR002523">
    <property type="entry name" value="MgTranspt_CorA/ZnTranspt_ZntB"/>
</dbReference>
<evidence type="ECO:0000256" key="4">
    <source>
        <dbReference type="ARBA" id="ARBA00023136"/>
    </source>
</evidence>
<feature type="transmembrane region" description="Helical" evidence="5">
    <location>
        <begin position="329"/>
        <end position="348"/>
    </location>
</feature>
<name>A0AAD4GZU8_ASPNN</name>
<keyword evidence="3 5" id="KW-1133">Transmembrane helix</keyword>
<evidence type="ECO:0000256" key="2">
    <source>
        <dbReference type="ARBA" id="ARBA00022692"/>
    </source>
</evidence>
<comment type="caution">
    <text evidence="6">The sequence shown here is derived from an EMBL/GenBank/DDBJ whole genome shotgun (WGS) entry which is preliminary data.</text>
</comment>
<dbReference type="GO" id="GO:0050897">
    <property type="term" value="F:cobalt ion binding"/>
    <property type="evidence" value="ECO:0007669"/>
    <property type="project" value="TreeGrafter"/>
</dbReference>
<dbReference type="GO" id="GO:0015087">
    <property type="term" value="F:cobalt ion transmembrane transporter activity"/>
    <property type="evidence" value="ECO:0007669"/>
    <property type="project" value="TreeGrafter"/>
</dbReference>
<dbReference type="GO" id="GO:0000287">
    <property type="term" value="F:magnesium ion binding"/>
    <property type="evidence" value="ECO:0007669"/>
    <property type="project" value="TreeGrafter"/>
</dbReference>
<dbReference type="SUPFAM" id="SSF144083">
    <property type="entry name" value="Magnesium transport protein CorA, transmembrane region"/>
    <property type="match status" value="1"/>
</dbReference>
<organism evidence="6 7">
    <name type="scientific">Aspergillus nanangensis</name>
    <dbReference type="NCBI Taxonomy" id="2582783"/>
    <lineage>
        <taxon>Eukaryota</taxon>
        <taxon>Fungi</taxon>
        <taxon>Dikarya</taxon>
        <taxon>Ascomycota</taxon>
        <taxon>Pezizomycotina</taxon>
        <taxon>Eurotiomycetes</taxon>
        <taxon>Eurotiomycetidae</taxon>
        <taxon>Eurotiales</taxon>
        <taxon>Aspergillaceae</taxon>
        <taxon>Aspergillus</taxon>
        <taxon>Aspergillus subgen. Circumdati</taxon>
    </lineage>
</organism>
<dbReference type="Pfam" id="PF01544">
    <property type="entry name" value="CorA"/>
    <property type="match status" value="1"/>
</dbReference>
<dbReference type="EMBL" id="VCAU01000001">
    <property type="protein sequence ID" value="KAF9895331.1"/>
    <property type="molecule type" value="Genomic_DNA"/>
</dbReference>
<reference evidence="6" key="1">
    <citation type="journal article" date="2019" name="Beilstein J. Org. Chem.">
        <title>Nanangenines: drimane sesquiterpenoids as the dominant metabolite cohort of a novel Australian fungus, Aspergillus nanangensis.</title>
        <authorList>
            <person name="Lacey H.J."/>
            <person name="Gilchrist C.L.M."/>
            <person name="Crombie A."/>
            <person name="Kalaitzis J.A."/>
            <person name="Vuong D."/>
            <person name="Rutledge P.J."/>
            <person name="Turner P."/>
            <person name="Pitt J.I."/>
            <person name="Lacey E."/>
            <person name="Chooi Y.H."/>
            <person name="Piggott A.M."/>
        </authorList>
    </citation>
    <scope>NUCLEOTIDE SEQUENCE</scope>
    <source>
        <strain evidence="6">MST-FP2251</strain>
    </source>
</reference>
<gene>
    <name evidence="6" type="ORF">FE257_000235</name>
</gene>
<keyword evidence="4 5" id="KW-0472">Membrane</keyword>
<dbReference type="AlphaFoldDB" id="A0AAD4GZU8"/>
<reference evidence="6" key="2">
    <citation type="submission" date="2020-02" db="EMBL/GenBank/DDBJ databases">
        <authorList>
            <person name="Gilchrist C.L.M."/>
            <person name="Chooi Y.-H."/>
        </authorList>
    </citation>
    <scope>NUCLEOTIDE SEQUENCE</scope>
    <source>
        <strain evidence="6">MST-FP2251</strain>
    </source>
</reference>
<evidence type="ECO:0008006" key="8">
    <source>
        <dbReference type="Google" id="ProtNLM"/>
    </source>
</evidence>
<evidence type="ECO:0000256" key="5">
    <source>
        <dbReference type="SAM" id="Phobius"/>
    </source>
</evidence>
<proteinExistence type="predicted"/>